<dbReference type="InterPro" id="IPR006913">
    <property type="entry name" value="CENP-V/GFA"/>
</dbReference>
<evidence type="ECO:0000313" key="7">
    <source>
        <dbReference type="Proteomes" id="UP001362999"/>
    </source>
</evidence>
<dbReference type="SUPFAM" id="SSF51316">
    <property type="entry name" value="Mss4-like"/>
    <property type="match status" value="1"/>
</dbReference>
<dbReference type="GO" id="GO:0016846">
    <property type="term" value="F:carbon-sulfur lyase activity"/>
    <property type="evidence" value="ECO:0007669"/>
    <property type="project" value="InterPro"/>
</dbReference>
<reference evidence="6 7" key="1">
    <citation type="journal article" date="2024" name="J Genomics">
        <title>Draft genome sequencing and assembly of Favolaschia claudopus CIRM-BRFM 2984 isolated from oak limbs.</title>
        <authorList>
            <person name="Navarro D."/>
            <person name="Drula E."/>
            <person name="Chaduli D."/>
            <person name="Cazenave R."/>
            <person name="Ahrendt S."/>
            <person name="Wang J."/>
            <person name="Lipzen A."/>
            <person name="Daum C."/>
            <person name="Barry K."/>
            <person name="Grigoriev I.V."/>
            <person name="Favel A."/>
            <person name="Rosso M.N."/>
            <person name="Martin F."/>
        </authorList>
    </citation>
    <scope>NUCLEOTIDE SEQUENCE [LARGE SCALE GENOMIC DNA]</scope>
    <source>
        <strain evidence="6 7">CIRM-BRFM 2984</strain>
    </source>
</reference>
<proteinExistence type="inferred from homology"/>
<evidence type="ECO:0000256" key="3">
    <source>
        <dbReference type="ARBA" id="ARBA00022833"/>
    </source>
</evidence>
<name>A0AAW0DGM4_9AGAR</name>
<evidence type="ECO:0000259" key="5">
    <source>
        <dbReference type="PROSITE" id="PS51891"/>
    </source>
</evidence>
<dbReference type="EMBL" id="JAWWNJ010000008">
    <property type="protein sequence ID" value="KAK7050102.1"/>
    <property type="molecule type" value="Genomic_DNA"/>
</dbReference>
<dbReference type="PANTHER" id="PTHR33337:SF40">
    <property type="entry name" value="CENP-V_GFA DOMAIN-CONTAINING PROTEIN-RELATED"/>
    <property type="match status" value="1"/>
</dbReference>
<evidence type="ECO:0000256" key="4">
    <source>
        <dbReference type="ARBA" id="ARBA00023239"/>
    </source>
</evidence>
<dbReference type="Gene3D" id="3.90.1590.10">
    <property type="entry name" value="glutathione-dependent formaldehyde- activating enzyme (gfa)"/>
    <property type="match status" value="1"/>
</dbReference>
<evidence type="ECO:0000256" key="1">
    <source>
        <dbReference type="ARBA" id="ARBA00005495"/>
    </source>
</evidence>
<gene>
    <name evidence="6" type="ORF">R3P38DRAFT_1736845</name>
</gene>
<sequence>MHKGSCLCGQVTVELASTHTDQVVCHCTDCRQTSGSAFSTSVMVKSKDLTITGPVKEYRSKVPSGNTVTRLFCGTCGSPITHLSPAYGDAQTVLTGNFSDFAEVPINMEVFVKDRWSGLSPIDGAAQVQDMP</sequence>
<comment type="similarity">
    <text evidence="1">Belongs to the Gfa family.</text>
</comment>
<evidence type="ECO:0000256" key="2">
    <source>
        <dbReference type="ARBA" id="ARBA00022723"/>
    </source>
</evidence>
<dbReference type="Proteomes" id="UP001362999">
    <property type="component" value="Unassembled WGS sequence"/>
</dbReference>
<dbReference type="AlphaFoldDB" id="A0AAW0DGM4"/>
<organism evidence="6 7">
    <name type="scientific">Favolaschia claudopus</name>
    <dbReference type="NCBI Taxonomy" id="2862362"/>
    <lineage>
        <taxon>Eukaryota</taxon>
        <taxon>Fungi</taxon>
        <taxon>Dikarya</taxon>
        <taxon>Basidiomycota</taxon>
        <taxon>Agaricomycotina</taxon>
        <taxon>Agaricomycetes</taxon>
        <taxon>Agaricomycetidae</taxon>
        <taxon>Agaricales</taxon>
        <taxon>Marasmiineae</taxon>
        <taxon>Mycenaceae</taxon>
        <taxon>Favolaschia</taxon>
    </lineage>
</organism>
<comment type="caution">
    <text evidence="6">The sequence shown here is derived from an EMBL/GenBank/DDBJ whole genome shotgun (WGS) entry which is preliminary data.</text>
</comment>
<dbReference type="Pfam" id="PF04828">
    <property type="entry name" value="GFA"/>
    <property type="match status" value="1"/>
</dbReference>
<feature type="domain" description="CENP-V/GFA" evidence="5">
    <location>
        <begin position="2"/>
        <end position="123"/>
    </location>
</feature>
<keyword evidence="2" id="KW-0479">Metal-binding</keyword>
<dbReference type="PROSITE" id="PS51891">
    <property type="entry name" value="CENP_V_GFA"/>
    <property type="match status" value="1"/>
</dbReference>
<keyword evidence="3" id="KW-0862">Zinc</keyword>
<dbReference type="GO" id="GO:0046872">
    <property type="term" value="F:metal ion binding"/>
    <property type="evidence" value="ECO:0007669"/>
    <property type="project" value="UniProtKB-KW"/>
</dbReference>
<dbReference type="PANTHER" id="PTHR33337">
    <property type="entry name" value="GFA DOMAIN-CONTAINING PROTEIN"/>
    <property type="match status" value="1"/>
</dbReference>
<keyword evidence="4" id="KW-0456">Lyase</keyword>
<accession>A0AAW0DGM4</accession>
<protein>
    <submittedName>
        <fullName evidence="6">GFA domain-containing protein</fullName>
    </submittedName>
</protein>
<dbReference type="InterPro" id="IPR011057">
    <property type="entry name" value="Mss4-like_sf"/>
</dbReference>
<evidence type="ECO:0000313" key="6">
    <source>
        <dbReference type="EMBL" id="KAK7050102.1"/>
    </source>
</evidence>
<keyword evidence="7" id="KW-1185">Reference proteome</keyword>